<evidence type="ECO:0000256" key="9">
    <source>
        <dbReference type="HAMAP-Rule" id="MF_00237"/>
    </source>
</evidence>
<dbReference type="InterPro" id="IPR018448">
    <property type="entry name" value="TatB"/>
</dbReference>
<proteinExistence type="inferred from homology"/>
<keyword evidence="4 9" id="KW-0812">Transmembrane</keyword>
<dbReference type="EMBL" id="DYXC01000072">
    <property type="protein sequence ID" value="HJF14365.1"/>
    <property type="molecule type" value="Genomic_DNA"/>
</dbReference>
<evidence type="ECO:0000256" key="6">
    <source>
        <dbReference type="ARBA" id="ARBA00022989"/>
    </source>
</evidence>
<dbReference type="GO" id="GO:0008320">
    <property type="term" value="F:protein transmembrane transporter activity"/>
    <property type="evidence" value="ECO:0007669"/>
    <property type="project" value="UniProtKB-UniRule"/>
</dbReference>
<feature type="compositionally biased region" description="Polar residues" evidence="10">
    <location>
        <begin position="190"/>
        <end position="200"/>
    </location>
</feature>
<dbReference type="Gene3D" id="1.20.5.3310">
    <property type="match status" value="1"/>
</dbReference>
<keyword evidence="3 9" id="KW-1003">Cell membrane</keyword>
<reference evidence="12" key="1">
    <citation type="journal article" date="2021" name="PeerJ">
        <title>Extensive microbial diversity within the chicken gut microbiome revealed by metagenomics and culture.</title>
        <authorList>
            <person name="Gilroy R."/>
            <person name="Ravi A."/>
            <person name="Getino M."/>
            <person name="Pursley I."/>
            <person name="Horton D.L."/>
            <person name="Alikhan N.F."/>
            <person name="Baker D."/>
            <person name="Gharbi K."/>
            <person name="Hall N."/>
            <person name="Watson M."/>
            <person name="Adriaenssens E.M."/>
            <person name="Foster-Nyarko E."/>
            <person name="Jarju S."/>
            <person name="Secka A."/>
            <person name="Antonio M."/>
            <person name="Oren A."/>
            <person name="Chaudhuri R.R."/>
            <person name="La Ragione R."/>
            <person name="Hildebrand F."/>
            <person name="Pallen M.J."/>
        </authorList>
    </citation>
    <scope>NUCLEOTIDE SEQUENCE</scope>
    <source>
        <strain evidence="12">ChiHjej13B12-14962</strain>
    </source>
</reference>
<dbReference type="InterPro" id="IPR003369">
    <property type="entry name" value="TatA/B/E"/>
</dbReference>
<feature type="transmembrane region" description="Helical" evidence="11">
    <location>
        <begin position="6"/>
        <end position="23"/>
    </location>
</feature>
<dbReference type="RefSeq" id="WP_303904437.1">
    <property type="nucleotide sequence ID" value="NZ_DYXC01000072.1"/>
</dbReference>
<keyword evidence="5 9" id="KW-0653">Protein transport</keyword>
<organism evidence="12 13">
    <name type="scientific">Enteractinococcus helveticum</name>
    <dbReference type="NCBI Taxonomy" id="1837282"/>
    <lineage>
        <taxon>Bacteria</taxon>
        <taxon>Bacillati</taxon>
        <taxon>Actinomycetota</taxon>
        <taxon>Actinomycetes</taxon>
        <taxon>Micrococcales</taxon>
        <taxon>Micrococcaceae</taxon>
    </lineage>
</organism>
<evidence type="ECO:0000256" key="5">
    <source>
        <dbReference type="ARBA" id="ARBA00022927"/>
    </source>
</evidence>
<evidence type="ECO:0000256" key="4">
    <source>
        <dbReference type="ARBA" id="ARBA00022692"/>
    </source>
</evidence>
<feature type="compositionally biased region" description="Polar residues" evidence="10">
    <location>
        <begin position="135"/>
        <end position="168"/>
    </location>
</feature>
<evidence type="ECO:0000256" key="8">
    <source>
        <dbReference type="ARBA" id="ARBA00023136"/>
    </source>
</evidence>
<dbReference type="GO" id="GO:0033281">
    <property type="term" value="C:TAT protein transport complex"/>
    <property type="evidence" value="ECO:0007669"/>
    <property type="project" value="UniProtKB-UniRule"/>
</dbReference>
<evidence type="ECO:0000256" key="3">
    <source>
        <dbReference type="ARBA" id="ARBA00022475"/>
    </source>
</evidence>
<name>A0A921FM75_9MICC</name>
<reference evidence="12" key="2">
    <citation type="submission" date="2021-09" db="EMBL/GenBank/DDBJ databases">
        <authorList>
            <person name="Gilroy R."/>
        </authorList>
    </citation>
    <scope>NUCLEOTIDE SEQUENCE</scope>
    <source>
        <strain evidence="12">ChiHjej13B12-14962</strain>
    </source>
</reference>
<dbReference type="Pfam" id="PF02416">
    <property type="entry name" value="TatA_B_E"/>
    <property type="match status" value="1"/>
</dbReference>
<evidence type="ECO:0000256" key="11">
    <source>
        <dbReference type="SAM" id="Phobius"/>
    </source>
</evidence>
<comment type="subcellular location">
    <subcellularLocation>
        <location evidence="9">Cell membrane</location>
        <topology evidence="9">Single-pass membrane protein</topology>
    </subcellularLocation>
    <subcellularLocation>
        <location evidence="1">Membrane</location>
        <topology evidence="1">Single-pass membrane protein</topology>
    </subcellularLocation>
</comment>
<evidence type="ECO:0000256" key="10">
    <source>
        <dbReference type="SAM" id="MobiDB-lite"/>
    </source>
</evidence>
<feature type="region of interest" description="Disordered" evidence="10">
    <location>
        <begin position="135"/>
        <end position="200"/>
    </location>
</feature>
<comment type="function">
    <text evidence="9">Part of the twin-arginine translocation (Tat) system that transports large folded proteins containing a characteristic twin-arginine motif in their signal peptide across membranes. Together with TatC, TatB is part of a receptor directly interacting with Tat signal peptides. TatB may form an oligomeric binding site that transiently accommodates folded Tat precursor proteins before their translocation.</text>
</comment>
<keyword evidence="8 9" id="KW-0472">Membrane</keyword>
<dbReference type="Proteomes" id="UP000703315">
    <property type="component" value="Unassembled WGS sequence"/>
</dbReference>
<dbReference type="AlphaFoldDB" id="A0A921FM75"/>
<keyword evidence="7 9" id="KW-0811">Translocation</keyword>
<dbReference type="HAMAP" id="MF_00237">
    <property type="entry name" value="TatB"/>
    <property type="match status" value="1"/>
</dbReference>
<dbReference type="PRINTS" id="PR01506">
    <property type="entry name" value="TATBPROTEIN"/>
</dbReference>
<accession>A0A921FM75</accession>
<keyword evidence="6 9" id="KW-1133">Transmembrane helix</keyword>
<feature type="compositionally biased region" description="Basic and acidic residues" evidence="10">
    <location>
        <begin position="170"/>
        <end position="185"/>
    </location>
</feature>
<evidence type="ECO:0000256" key="7">
    <source>
        <dbReference type="ARBA" id="ARBA00023010"/>
    </source>
</evidence>
<comment type="similarity">
    <text evidence="9">Belongs to the TatB family.</text>
</comment>
<protein>
    <recommendedName>
        <fullName evidence="9">Sec-independent protein translocase protein TatB</fullName>
    </recommendedName>
</protein>
<gene>
    <name evidence="9" type="primary">tatB</name>
    <name evidence="12" type="ORF">K8V32_06095</name>
</gene>
<sequence>MNIFGINGGELIILIVLALLLLGPEKIPEYLRKLREWVHKIRVLAEGAKEQFKEETGTDFDEVDWKKYDPRQYDPRRVIREALSEPIEDLEASMLDAKSTVQDAADTVLDKPTPRPALTQAEILAAAVPIDQLEQQSQFPDPSKPAASQQTMPDAGEITQQAASQAEPTATDHQRTAGIEGRPETAEPESATTPFDSEAT</sequence>
<keyword evidence="2 9" id="KW-0813">Transport</keyword>
<evidence type="ECO:0000313" key="13">
    <source>
        <dbReference type="Proteomes" id="UP000703315"/>
    </source>
</evidence>
<evidence type="ECO:0000313" key="12">
    <source>
        <dbReference type="EMBL" id="HJF14365.1"/>
    </source>
</evidence>
<dbReference type="GO" id="GO:0043953">
    <property type="term" value="P:protein transport by the Tat complex"/>
    <property type="evidence" value="ECO:0007669"/>
    <property type="project" value="UniProtKB-UniRule"/>
</dbReference>
<comment type="subunit">
    <text evidence="9">The Tat system comprises two distinct complexes: a TatABC complex, containing multiple copies of TatA, TatB and TatC subunits, and a separate TatA complex, containing only TatA subunits. Substrates initially bind to the TatABC complex, which probably triggers association of the separate TatA complex to form the active translocon.</text>
</comment>
<comment type="caution">
    <text evidence="12">The sequence shown here is derived from an EMBL/GenBank/DDBJ whole genome shotgun (WGS) entry which is preliminary data.</text>
</comment>
<evidence type="ECO:0000256" key="1">
    <source>
        <dbReference type="ARBA" id="ARBA00004167"/>
    </source>
</evidence>
<evidence type="ECO:0000256" key="2">
    <source>
        <dbReference type="ARBA" id="ARBA00022448"/>
    </source>
</evidence>